<feature type="transmembrane region" description="Helical" evidence="1">
    <location>
        <begin position="20"/>
        <end position="37"/>
    </location>
</feature>
<feature type="transmembrane region" description="Helical" evidence="1">
    <location>
        <begin position="112"/>
        <end position="135"/>
    </location>
</feature>
<dbReference type="InParanoid" id="A0A316YXB6"/>
<dbReference type="AlphaFoldDB" id="A0A316YXB6"/>
<dbReference type="RefSeq" id="XP_025380486.1">
    <property type="nucleotide sequence ID" value="XM_025523804.1"/>
</dbReference>
<dbReference type="GeneID" id="37045720"/>
<dbReference type="Proteomes" id="UP000245768">
    <property type="component" value="Unassembled WGS sequence"/>
</dbReference>
<dbReference type="STRING" id="215250.A0A316YXB6"/>
<gene>
    <name evidence="2" type="ORF">FA10DRAFT_282944</name>
</gene>
<accession>A0A316YXB6</accession>
<dbReference type="EMBL" id="KZ819634">
    <property type="protein sequence ID" value="PWN93288.1"/>
    <property type="molecule type" value="Genomic_DNA"/>
</dbReference>
<evidence type="ECO:0000313" key="2">
    <source>
        <dbReference type="EMBL" id="PWN93288.1"/>
    </source>
</evidence>
<keyword evidence="3" id="KW-1185">Reference proteome</keyword>
<sequence>MSSNNTLSLLVSPGFRSAAYLGNALWFTSAAVHFGLFPEFMMGKLSTRKADVKTIETPNGDSHHHDLMRYLGAINVGYAVLAGIRLAPFVIRRFSSDAKTNVKAAVKWDHDAFDIVAFTVLGTANLSQALLNWFWAKPSGRWIIGHLINGKPDRITVLDTLFSVVDFAIVGARLAGF</sequence>
<feature type="transmembrane region" description="Helical" evidence="1">
    <location>
        <begin position="70"/>
        <end position="91"/>
    </location>
</feature>
<keyword evidence="1" id="KW-0472">Membrane</keyword>
<dbReference type="OrthoDB" id="3529721at2759"/>
<keyword evidence="1" id="KW-0812">Transmembrane</keyword>
<evidence type="ECO:0000313" key="3">
    <source>
        <dbReference type="Proteomes" id="UP000245768"/>
    </source>
</evidence>
<organism evidence="2 3">
    <name type="scientific">Acaromyces ingoldii</name>
    <dbReference type="NCBI Taxonomy" id="215250"/>
    <lineage>
        <taxon>Eukaryota</taxon>
        <taxon>Fungi</taxon>
        <taxon>Dikarya</taxon>
        <taxon>Basidiomycota</taxon>
        <taxon>Ustilaginomycotina</taxon>
        <taxon>Exobasidiomycetes</taxon>
        <taxon>Exobasidiales</taxon>
        <taxon>Cryptobasidiaceae</taxon>
        <taxon>Acaromyces</taxon>
    </lineage>
</organism>
<keyword evidence="1" id="KW-1133">Transmembrane helix</keyword>
<name>A0A316YXB6_9BASI</name>
<reference evidence="2 3" key="1">
    <citation type="journal article" date="2018" name="Mol. Biol. Evol.">
        <title>Broad Genomic Sampling Reveals a Smut Pathogenic Ancestry of the Fungal Clade Ustilaginomycotina.</title>
        <authorList>
            <person name="Kijpornyongpan T."/>
            <person name="Mondo S.J."/>
            <person name="Barry K."/>
            <person name="Sandor L."/>
            <person name="Lee J."/>
            <person name="Lipzen A."/>
            <person name="Pangilinan J."/>
            <person name="LaButti K."/>
            <person name="Hainaut M."/>
            <person name="Henrissat B."/>
            <person name="Grigoriev I.V."/>
            <person name="Spatafora J.W."/>
            <person name="Aime M.C."/>
        </authorList>
    </citation>
    <scope>NUCLEOTIDE SEQUENCE [LARGE SCALE GENOMIC DNA]</scope>
    <source>
        <strain evidence="2 3">MCA 4198</strain>
    </source>
</reference>
<protein>
    <submittedName>
        <fullName evidence="2">Uncharacterized protein</fullName>
    </submittedName>
</protein>
<evidence type="ECO:0000256" key="1">
    <source>
        <dbReference type="SAM" id="Phobius"/>
    </source>
</evidence>
<proteinExistence type="predicted"/>